<dbReference type="SMART" id="SM00382">
    <property type="entry name" value="AAA"/>
    <property type="match status" value="1"/>
</dbReference>
<dbReference type="InterPro" id="IPR015856">
    <property type="entry name" value="ABC_transpr_CbiO/EcfA_su"/>
</dbReference>
<dbReference type="GO" id="GO:0005524">
    <property type="term" value="F:ATP binding"/>
    <property type="evidence" value="ECO:0007669"/>
    <property type="project" value="UniProtKB-KW"/>
</dbReference>
<comment type="caution">
    <text evidence="9">The sequence shown here is derived from an EMBL/GenBank/DDBJ whole genome shotgun (WGS) entry which is preliminary data.</text>
</comment>
<dbReference type="AlphaFoldDB" id="A0A7X0SP99"/>
<evidence type="ECO:0000256" key="3">
    <source>
        <dbReference type="ARBA" id="ARBA00022475"/>
    </source>
</evidence>
<evidence type="ECO:0000256" key="5">
    <source>
        <dbReference type="ARBA" id="ARBA00022840"/>
    </source>
</evidence>
<dbReference type="GO" id="GO:0042626">
    <property type="term" value="F:ATPase-coupled transmembrane transporter activity"/>
    <property type="evidence" value="ECO:0007669"/>
    <property type="project" value="TreeGrafter"/>
</dbReference>
<evidence type="ECO:0000313" key="9">
    <source>
        <dbReference type="EMBL" id="MBB6732375.1"/>
    </source>
</evidence>
<dbReference type="PANTHER" id="PTHR43553">
    <property type="entry name" value="HEAVY METAL TRANSPORTER"/>
    <property type="match status" value="1"/>
</dbReference>
<evidence type="ECO:0000256" key="7">
    <source>
        <dbReference type="ARBA" id="ARBA00023136"/>
    </source>
</evidence>
<dbReference type="GO" id="GO:0016887">
    <property type="term" value="F:ATP hydrolysis activity"/>
    <property type="evidence" value="ECO:0007669"/>
    <property type="project" value="InterPro"/>
</dbReference>
<sequence length="298" mass="32164">MSNGKIPEASETFGAESAEALQALRIHELSVRSDPDDPESSLRLDSVSLRLEPGEWLTLVGVNGSGKSTLARVLAGLPEAGATGSMARGFAGVYPAAYVMQNPDAQLFGETLREEIQFALEWSGQPAGLFAERTEAALGLSGMEELADLPWSELSGGQRQLAAATAAAAGGGPLLVFDEATSMLDETAGRALRDLALSHHRNGAAIVWVTQRLDELEPEHRVMAMSRGRLVFDGDGRTFLYGSPPGAERSPCVQCGLRLPYLAELALEMYRRGDWAEPLPMSEREWAEKRRKAGLERE</sequence>
<dbReference type="GO" id="GO:0043190">
    <property type="term" value="C:ATP-binding cassette (ABC) transporter complex"/>
    <property type="evidence" value="ECO:0007669"/>
    <property type="project" value="TreeGrafter"/>
</dbReference>
<dbReference type="InterPro" id="IPR027417">
    <property type="entry name" value="P-loop_NTPase"/>
</dbReference>
<dbReference type="CDD" id="cd03225">
    <property type="entry name" value="ABC_cobalt_CbiO_domain1"/>
    <property type="match status" value="1"/>
</dbReference>
<dbReference type="InterPro" id="IPR003593">
    <property type="entry name" value="AAA+_ATPase"/>
</dbReference>
<keyword evidence="3" id="KW-1003">Cell membrane</keyword>
<keyword evidence="7" id="KW-0472">Membrane</keyword>
<feature type="domain" description="ABC transporter" evidence="8">
    <location>
        <begin position="24"/>
        <end position="252"/>
    </location>
</feature>
<name>A0A7X0SP99_9BACL</name>
<dbReference type="InterPro" id="IPR003439">
    <property type="entry name" value="ABC_transporter-like_ATP-bd"/>
</dbReference>
<gene>
    <name evidence="9" type="ORF">H7C18_15755</name>
</gene>
<dbReference type="RefSeq" id="WP_185130041.1">
    <property type="nucleotide sequence ID" value="NZ_JACJVO010000019.1"/>
</dbReference>
<evidence type="ECO:0000256" key="4">
    <source>
        <dbReference type="ARBA" id="ARBA00022741"/>
    </source>
</evidence>
<evidence type="ECO:0000256" key="2">
    <source>
        <dbReference type="ARBA" id="ARBA00022448"/>
    </source>
</evidence>
<dbReference type="PROSITE" id="PS50893">
    <property type="entry name" value="ABC_TRANSPORTER_2"/>
    <property type="match status" value="1"/>
</dbReference>
<dbReference type="SUPFAM" id="SSF52540">
    <property type="entry name" value="P-loop containing nucleoside triphosphate hydrolases"/>
    <property type="match status" value="1"/>
</dbReference>
<keyword evidence="5 9" id="KW-0067">ATP-binding</keyword>
<proteinExistence type="inferred from homology"/>
<dbReference type="Gene3D" id="3.40.50.300">
    <property type="entry name" value="P-loop containing nucleotide triphosphate hydrolases"/>
    <property type="match status" value="1"/>
</dbReference>
<organism evidence="9 10">
    <name type="scientific">Cohnella zeiphila</name>
    <dbReference type="NCBI Taxonomy" id="2761120"/>
    <lineage>
        <taxon>Bacteria</taxon>
        <taxon>Bacillati</taxon>
        <taxon>Bacillota</taxon>
        <taxon>Bacilli</taxon>
        <taxon>Bacillales</taxon>
        <taxon>Paenibacillaceae</taxon>
        <taxon>Cohnella</taxon>
    </lineage>
</organism>
<dbReference type="Pfam" id="PF00005">
    <property type="entry name" value="ABC_tran"/>
    <property type="match status" value="1"/>
</dbReference>
<keyword evidence="10" id="KW-1185">Reference proteome</keyword>
<evidence type="ECO:0000259" key="8">
    <source>
        <dbReference type="PROSITE" id="PS50893"/>
    </source>
</evidence>
<accession>A0A7X0SP99</accession>
<dbReference type="EMBL" id="JACJVO010000019">
    <property type="protein sequence ID" value="MBB6732375.1"/>
    <property type="molecule type" value="Genomic_DNA"/>
</dbReference>
<dbReference type="InterPro" id="IPR050095">
    <property type="entry name" value="ECF_ABC_transporter_ATP-bd"/>
</dbReference>
<dbReference type="Proteomes" id="UP000564644">
    <property type="component" value="Unassembled WGS sequence"/>
</dbReference>
<evidence type="ECO:0000256" key="1">
    <source>
        <dbReference type="ARBA" id="ARBA00005417"/>
    </source>
</evidence>
<keyword evidence="4" id="KW-0547">Nucleotide-binding</keyword>
<comment type="similarity">
    <text evidence="1">Belongs to the ABC transporter superfamily.</text>
</comment>
<keyword evidence="6" id="KW-1278">Translocase</keyword>
<keyword evidence="2" id="KW-0813">Transport</keyword>
<protein>
    <submittedName>
        <fullName evidence="9">ABC transporter ATP-binding protein</fullName>
    </submittedName>
</protein>
<evidence type="ECO:0000313" key="10">
    <source>
        <dbReference type="Proteomes" id="UP000564644"/>
    </source>
</evidence>
<reference evidence="9 10" key="1">
    <citation type="submission" date="2020-08" db="EMBL/GenBank/DDBJ databases">
        <title>Cohnella phylogeny.</title>
        <authorList>
            <person name="Dunlap C."/>
        </authorList>
    </citation>
    <scope>NUCLEOTIDE SEQUENCE [LARGE SCALE GENOMIC DNA]</scope>
    <source>
        <strain evidence="9 10">CBP 2801</strain>
    </source>
</reference>
<evidence type="ECO:0000256" key="6">
    <source>
        <dbReference type="ARBA" id="ARBA00022967"/>
    </source>
</evidence>